<evidence type="ECO:0000313" key="6">
    <source>
        <dbReference type="Proteomes" id="UP000646827"/>
    </source>
</evidence>
<feature type="region of interest" description="Disordered" evidence="3">
    <location>
        <begin position="1690"/>
        <end position="1710"/>
    </location>
</feature>
<dbReference type="EMBL" id="JAEPRB010000063">
    <property type="protein sequence ID" value="KAG2223324.1"/>
    <property type="molecule type" value="Genomic_DNA"/>
</dbReference>
<dbReference type="Pfam" id="PF00130">
    <property type="entry name" value="C1_1"/>
    <property type="match status" value="1"/>
</dbReference>
<evidence type="ECO:0000256" key="3">
    <source>
        <dbReference type="SAM" id="MobiDB-lite"/>
    </source>
</evidence>
<feature type="compositionally biased region" description="Polar residues" evidence="3">
    <location>
        <begin position="121"/>
        <end position="132"/>
    </location>
</feature>
<feature type="compositionally biased region" description="Polar residues" evidence="3">
    <location>
        <begin position="289"/>
        <end position="323"/>
    </location>
</feature>
<dbReference type="Proteomes" id="UP000646827">
    <property type="component" value="Unassembled WGS sequence"/>
</dbReference>
<protein>
    <recommendedName>
        <fullName evidence="4">Phorbol-ester/DAG-type domain-containing protein</fullName>
    </recommendedName>
</protein>
<dbReference type="PROSITE" id="PS50081">
    <property type="entry name" value="ZF_DAG_PE_2"/>
    <property type="match status" value="1"/>
</dbReference>
<evidence type="ECO:0000259" key="4">
    <source>
        <dbReference type="PROSITE" id="PS50081"/>
    </source>
</evidence>
<feature type="compositionally biased region" description="Low complexity" evidence="3">
    <location>
        <begin position="18"/>
        <end position="40"/>
    </location>
</feature>
<keyword evidence="6" id="KW-1185">Reference proteome</keyword>
<dbReference type="InterPro" id="IPR016024">
    <property type="entry name" value="ARM-type_fold"/>
</dbReference>
<reference evidence="5 6" key="1">
    <citation type="submission" date="2020-12" db="EMBL/GenBank/DDBJ databases">
        <title>Metabolic potential, ecology and presence of endohyphal bacteria is reflected in genomic diversity of Mucoromycotina.</title>
        <authorList>
            <person name="Muszewska A."/>
            <person name="Okrasinska A."/>
            <person name="Steczkiewicz K."/>
            <person name="Drgas O."/>
            <person name="Orlowska M."/>
            <person name="Perlinska-Lenart U."/>
            <person name="Aleksandrzak-Piekarczyk T."/>
            <person name="Szatraj K."/>
            <person name="Zielenkiewicz U."/>
            <person name="Pilsyk S."/>
            <person name="Malc E."/>
            <person name="Mieczkowski P."/>
            <person name="Kruszewska J.S."/>
            <person name="Biernat P."/>
            <person name="Pawlowska J."/>
        </authorList>
    </citation>
    <scope>NUCLEOTIDE SEQUENCE [LARGE SCALE GENOMIC DNA]</scope>
    <source>
        <strain evidence="5 6">CBS 142.35</strain>
    </source>
</reference>
<dbReference type="InterPro" id="IPR046349">
    <property type="entry name" value="C1-like_sf"/>
</dbReference>
<accession>A0A8H7S5X1</accession>
<dbReference type="OrthoDB" id="6270916at2759"/>
<dbReference type="SUPFAM" id="SSF48371">
    <property type="entry name" value="ARM repeat"/>
    <property type="match status" value="1"/>
</dbReference>
<dbReference type="GO" id="GO:0046872">
    <property type="term" value="F:metal ion binding"/>
    <property type="evidence" value="ECO:0007669"/>
    <property type="project" value="UniProtKB-KW"/>
</dbReference>
<comment type="caution">
    <text evidence="5">The sequence shown here is derived from an EMBL/GenBank/DDBJ whole genome shotgun (WGS) entry which is preliminary data.</text>
</comment>
<feature type="region of interest" description="Disordered" evidence="3">
    <location>
        <begin position="113"/>
        <end position="132"/>
    </location>
</feature>
<gene>
    <name evidence="5" type="ORF">INT45_008981</name>
</gene>
<dbReference type="Gene3D" id="3.30.60.20">
    <property type="match status" value="1"/>
</dbReference>
<feature type="compositionally biased region" description="Pro residues" evidence="3">
    <location>
        <begin position="1"/>
        <end position="11"/>
    </location>
</feature>
<sequence length="2513" mass="283400">INVAPSPPSPFEPEETEPNSSLYGNASSTNNGINNNGGPSPKLDEYRNMIRHILTKISKRRRPPTALANLVDSCITMEPNTTFDNEEVVDLLIQLRTALTLCEKSGLGPEILIQRDPRASPGSSQGNSPIMASSPQTLAFETEYKSSSSFDNIIATLDDLVLNDCQYSATNPRPSRPSYSMQSILIDVATVLVTLCNDSALLSVIGTTMLPAFDSFPEGPLLGKLLGFFLDILVPQLSQCKAQSEKQSSTFNAENRHTQARHPTSPVVVTATAPTINIQSPDPDEDNIRTQQRSSHLTINTQFSPTTSSPLSPRGSLQQQQQIQMKEHDPIHSLFTPLLYFMIQYIDPYLASSTHLTDPLAFTLPHQSYSIYNFHRAICFMINQKPDLHLDLLRVISHGSAPEVKYKACQILFHYYNISTGHPIIAENFPEFGSENEIALLEKAMDHQTFEQERQHQNDPTFIESMIGANSNNVIGNNNASNITGAGCSNSSHANSGNNTAYNGINRKYKSGLLLHQMGCPSSSPSPIPRSDESWDEDATSTNGSECHVWHPYMFAEYNKSQTEEISIQSQRAQAGMQVFSTVVHDDMNGAYCKECYKIINGYGLRCFQCKCSLHYGCLSNSDQDIMLYVKEGGVQKVVSPQFCTIPIQPRYCCDKSNTLNSTSPAIINLLGHQFVLVNLFTLMLCASCCLPLWGISHQGYRCSVCNRFVHPHCLAKAEHQGGFKDVNSTIQRCHPYQPLLESHTRISENALCDGLRDFYGDLYPTNDSDMATKSFEEVGMILNVLLLQDNILQCGIASGCLLVNQASDDPLLVVPQTETNLNDGNGEGSTERISSASPILRNAMNLCMKFILSGSCPTSRFLGSFYNNRQHIIEECVLSKEEYLAHICAMMKSGVVSTMTGVEKHTSMTSDYLQVEQWDDHHQHHYSDDNYDMAPQEVIDRDDLLKWLMTNVRIKSYRVTEIMMQHMRNLGLFERQDASHLLFTSTEDKHVPIIFPIPYAIDCSPTVETLVDAIEACLNDIDITINECGMLLLVRRCWPDPFISSYTCERLILAILSWVFQEDEKLSTLHAEYMGDQHGNTHRNQHPLPGVKNSRWTQAAQAALMSRMKGADKGRQSVNFAMGMSSGAGNVYVTTRGALRDRYLIRWMALMHEMDPKGYATMLFDTIERIVEGKREESAPWLNSQEEERDAAQRSEEFIGYILKLKTCGLAFSALDTVLQHWFDKSFDENEQRGLLKRKEPADIRNLAKLCSSKINVPKATAGTSATGATAPGAVAGDPSHAFDVITALFAAGDTASVERGIRWLALVMHAGTGIPPSSVAKIARHLVLAKASLSMIAKFVELLWYQTVNVLNVSTSRAVIIDVVGYLNEIALESLRDKENDQDLSMEQLTSAQKFIKYSAALTCYACNCPLGNIAELDIVPYFGDHVAQLTHNKRQSAHVDNTLPMQIDESTQVIRCMMLYLQFDQLNIRADVLKMFYALIHWGFGISNKSDIINQCSPTLISAIWETLPPTYDYLSDINLSLLMKLISSDVRPFHACVFKIFEDSNWEIRYQGLDNLYGLFTKMDAAFQTKWLPMLSYLGPVFSYFAGSLWDKEEYVRSKAFALIRTFGTLHLRSAFRCWEAYFLTATDRQRTSVIKLMIQLNALFPDWQVIQWESLLEALELKQQADRATDTQSVDILERYMRSSPYNPAYHSHNNGDDRDSDGLTQEERENEDLLTVEIENARVLMLTLALQMLGSHLPVDTVQISRLKFILVDCMGFNDCRRYVASGEWVVTFGNISYDSSNSLQNTFLIAASRGLKKIMDSFAPLPAETVASMAPDVLERNRVELAENSSPGVHFIDVVLKLFNSGVDVAGLNHMMLKIWLETILIVMYKHNILEREFEHSIVNCMKQIIELLTKDISEENKLLILEILKCLLRRSDHLTAMVLSKQIMALGKLMTKLGDKMNEPVFLKAKEFLKSAFLRFAVAGLFVLMFKNQTVSDLNNRDVDLFFVLRTVIDPEDVVPDEDMQEIVYLRDQPVRDVLDKLMKQQMERKAFSTVLHNMCRYVETVHSHPYSESILNDYAVFLNTLTKHTTGWRRPEWDINPLFTMSAILLKEHPYHYAILLPQIQNLLRHGLQNCTIQVESVVKLLGSYSALVSIPGSSPDNVFAQIIMDEVKSGLNSRTKIHKDTMLVLLELVLWDSTPEHEVWFDEIEQLLPGENSTSTAAAGGGYRRVRYFDTALPTLLEPLSYFLKLPPASQQFTKKDFKTYSTVAELLVTLCVDDNSNLYRVFGMQKLDETRHCLRFLSWFLLGILRETNTSLLLVEFEDTIIELLVQTFNSIPIDFDTPDINFSYSPAGESLVLGFLIVKAWVLLMLRWEDNRPTFWMSLWPALRRLLSRIDPGTLAVAGNVGLSVWNLFLSLLQFLFTCRSAVVMVNSYEWSSVLDMLLEQITQQNSNYVGQERVALNEFEIQVKHIQRMFITPPVQVPTTMLNDQLFLELRDVMRLQAETIMFQSSKSASTANNGL</sequence>
<dbReference type="SMART" id="SM00109">
    <property type="entry name" value="C1"/>
    <property type="match status" value="2"/>
</dbReference>
<dbReference type="SUPFAM" id="SSF57889">
    <property type="entry name" value="Cysteine-rich domain"/>
    <property type="match status" value="1"/>
</dbReference>
<feature type="compositionally biased region" description="Basic and acidic residues" evidence="3">
    <location>
        <begin position="1699"/>
        <end position="1710"/>
    </location>
</feature>
<feature type="compositionally biased region" description="Low complexity" evidence="3">
    <location>
        <begin position="263"/>
        <end position="275"/>
    </location>
</feature>
<feature type="domain" description="Phorbol-ester/DAG-type" evidence="4">
    <location>
        <begin position="672"/>
        <end position="722"/>
    </location>
</feature>
<name>A0A8H7S5X1_9FUNG</name>
<evidence type="ECO:0000256" key="2">
    <source>
        <dbReference type="ARBA" id="ARBA00022833"/>
    </source>
</evidence>
<organism evidence="5 6">
    <name type="scientific">Circinella minor</name>
    <dbReference type="NCBI Taxonomy" id="1195481"/>
    <lineage>
        <taxon>Eukaryota</taxon>
        <taxon>Fungi</taxon>
        <taxon>Fungi incertae sedis</taxon>
        <taxon>Mucoromycota</taxon>
        <taxon>Mucoromycotina</taxon>
        <taxon>Mucoromycetes</taxon>
        <taxon>Mucorales</taxon>
        <taxon>Lichtheimiaceae</taxon>
        <taxon>Circinella</taxon>
    </lineage>
</organism>
<feature type="region of interest" description="Disordered" evidence="3">
    <location>
        <begin position="1"/>
        <end position="44"/>
    </location>
</feature>
<feature type="non-terminal residue" evidence="5">
    <location>
        <position position="2513"/>
    </location>
</feature>
<evidence type="ECO:0000313" key="5">
    <source>
        <dbReference type="EMBL" id="KAG2223324.1"/>
    </source>
</evidence>
<dbReference type="InterPro" id="IPR002219">
    <property type="entry name" value="PKC_DAG/PE"/>
</dbReference>
<evidence type="ECO:0000256" key="1">
    <source>
        <dbReference type="ARBA" id="ARBA00022723"/>
    </source>
</evidence>
<feature type="region of interest" description="Disordered" evidence="3">
    <location>
        <begin position="248"/>
        <end position="323"/>
    </location>
</feature>
<feature type="region of interest" description="Disordered" evidence="3">
    <location>
        <begin position="521"/>
        <end position="543"/>
    </location>
</feature>
<keyword evidence="1" id="KW-0479">Metal-binding</keyword>
<keyword evidence="2" id="KW-0862">Zinc</keyword>
<proteinExistence type="predicted"/>